<evidence type="ECO:0000256" key="3">
    <source>
        <dbReference type="ARBA" id="ARBA00023315"/>
    </source>
</evidence>
<dbReference type="AlphaFoldDB" id="A0A840URC8"/>
<dbReference type="PANTHER" id="PTHR10545">
    <property type="entry name" value="DIAMINE N-ACETYLTRANSFERASE"/>
    <property type="match status" value="1"/>
</dbReference>
<dbReference type="Gene3D" id="3.40.630.30">
    <property type="match status" value="1"/>
</dbReference>
<dbReference type="InterPro" id="IPR016181">
    <property type="entry name" value="Acyl_CoA_acyltransferase"/>
</dbReference>
<keyword evidence="3" id="KW-0012">Acyltransferase</keyword>
<dbReference type="GO" id="GO:0008080">
    <property type="term" value="F:N-acetyltransferase activity"/>
    <property type="evidence" value="ECO:0007669"/>
    <property type="project" value="TreeGrafter"/>
</dbReference>
<organism evidence="5 6">
    <name type="scientific">Pectinatus brassicae</name>
    <dbReference type="NCBI Taxonomy" id="862415"/>
    <lineage>
        <taxon>Bacteria</taxon>
        <taxon>Bacillati</taxon>
        <taxon>Bacillota</taxon>
        <taxon>Negativicutes</taxon>
        <taxon>Selenomonadales</taxon>
        <taxon>Selenomonadaceae</taxon>
        <taxon>Pectinatus</taxon>
    </lineage>
</organism>
<dbReference type="SUPFAM" id="SSF55729">
    <property type="entry name" value="Acyl-CoA N-acyltransferases (Nat)"/>
    <property type="match status" value="1"/>
</dbReference>
<evidence type="ECO:0000256" key="1">
    <source>
        <dbReference type="ARBA" id="ARBA00008694"/>
    </source>
</evidence>
<dbReference type="InterPro" id="IPR000182">
    <property type="entry name" value="GNAT_dom"/>
</dbReference>
<dbReference type="PROSITE" id="PS51186">
    <property type="entry name" value="GNAT"/>
    <property type="match status" value="1"/>
</dbReference>
<name>A0A840URC8_9FIRM</name>
<dbReference type="EMBL" id="JACHFH010000002">
    <property type="protein sequence ID" value="MBB5335105.1"/>
    <property type="molecule type" value="Genomic_DNA"/>
</dbReference>
<comment type="caution">
    <text evidence="5">The sequence shown here is derived from an EMBL/GenBank/DDBJ whole genome shotgun (WGS) entry which is preliminary data.</text>
</comment>
<keyword evidence="2 5" id="KW-0808">Transferase</keyword>
<dbReference type="PANTHER" id="PTHR10545:SF29">
    <property type="entry name" value="GH14572P-RELATED"/>
    <property type="match status" value="1"/>
</dbReference>
<proteinExistence type="inferred from homology"/>
<reference evidence="5 6" key="1">
    <citation type="submission" date="2020-08" db="EMBL/GenBank/DDBJ databases">
        <title>Genomic Encyclopedia of Type Strains, Phase IV (KMG-IV): sequencing the most valuable type-strain genomes for metagenomic binning, comparative biology and taxonomic classification.</title>
        <authorList>
            <person name="Goeker M."/>
        </authorList>
    </citation>
    <scope>NUCLEOTIDE SEQUENCE [LARGE SCALE GENOMIC DNA]</scope>
    <source>
        <strain evidence="5 6">DSM 24661</strain>
    </source>
</reference>
<protein>
    <submittedName>
        <fullName evidence="5">GNAT superfamily N-acetyltransferase</fullName>
    </submittedName>
</protein>
<evidence type="ECO:0000313" key="6">
    <source>
        <dbReference type="Proteomes" id="UP000559117"/>
    </source>
</evidence>
<dbReference type="InterPro" id="IPR051016">
    <property type="entry name" value="Diverse_Substrate_AcTransf"/>
</dbReference>
<accession>A0A840URC8</accession>
<evidence type="ECO:0000256" key="2">
    <source>
        <dbReference type="ARBA" id="ARBA00022679"/>
    </source>
</evidence>
<dbReference type="Pfam" id="PF00583">
    <property type="entry name" value="Acetyltransf_1"/>
    <property type="match status" value="1"/>
</dbReference>
<sequence>MYSLKTADSAALWETAANLIHELAEYENLTDVCKSTTDDIKNLFKENLLQAVIAFDANDKPAGLLTYFYMVSTFYGKKIAYMDDLFLREEHRHKGLGKQLLHKFEQIAYDNNCCKLEWKCLTWNKPAQGFYESFGGQKDNENMTYFKIL</sequence>
<dbReference type="Proteomes" id="UP000559117">
    <property type="component" value="Unassembled WGS sequence"/>
</dbReference>
<dbReference type="CDD" id="cd04301">
    <property type="entry name" value="NAT_SF"/>
    <property type="match status" value="1"/>
</dbReference>
<gene>
    <name evidence="5" type="ORF">HNR32_000219</name>
</gene>
<dbReference type="RefSeq" id="WP_183858931.1">
    <property type="nucleotide sequence ID" value="NZ_JACHFH010000002.1"/>
</dbReference>
<evidence type="ECO:0000259" key="4">
    <source>
        <dbReference type="PROSITE" id="PS51186"/>
    </source>
</evidence>
<feature type="domain" description="N-acetyltransferase" evidence="4">
    <location>
        <begin position="10"/>
        <end position="149"/>
    </location>
</feature>
<evidence type="ECO:0000313" key="5">
    <source>
        <dbReference type="EMBL" id="MBB5335105.1"/>
    </source>
</evidence>
<dbReference type="FunFam" id="3.40.630.30:FF:000064">
    <property type="entry name" value="GNAT family acetyltransferase"/>
    <property type="match status" value="1"/>
</dbReference>
<comment type="similarity">
    <text evidence="1">Belongs to the acetyltransferase family.</text>
</comment>
<keyword evidence="6" id="KW-1185">Reference proteome</keyword>